<dbReference type="EMBL" id="BSUO01000001">
    <property type="protein sequence ID" value="GMA42257.1"/>
    <property type="molecule type" value="Genomic_DNA"/>
</dbReference>
<feature type="transmembrane region" description="Helical" evidence="15">
    <location>
        <begin position="123"/>
        <end position="145"/>
    </location>
</feature>
<organism evidence="16 17">
    <name type="scientific">Mobilicoccus caccae</name>
    <dbReference type="NCBI Taxonomy" id="1859295"/>
    <lineage>
        <taxon>Bacteria</taxon>
        <taxon>Bacillati</taxon>
        <taxon>Actinomycetota</taxon>
        <taxon>Actinomycetes</taxon>
        <taxon>Micrococcales</taxon>
        <taxon>Dermatophilaceae</taxon>
        <taxon>Mobilicoccus</taxon>
    </lineage>
</organism>
<comment type="subunit">
    <text evidence="2">Homodimer.</text>
</comment>
<reference evidence="17" key="1">
    <citation type="journal article" date="2019" name="Int. J. Syst. Evol. Microbiol.">
        <title>The Global Catalogue of Microorganisms (GCM) 10K type strain sequencing project: providing services to taxonomists for standard genome sequencing and annotation.</title>
        <authorList>
            <consortium name="The Broad Institute Genomics Platform"/>
            <consortium name="The Broad Institute Genome Sequencing Center for Infectious Disease"/>
            <person name="Wu L."/>
            <person name="Ma J."/>
        </authorList>
    </citation>
    <scope>NUCLEOTIDE SEQUENCE [LARGE SCALE GENOMIC DNA]</scope>
    <source>
        <strain evidence="17">NBRC 113072</strain>
    </source>
</reference>
<evidence type="ECO:0000256" key="11">
    <source>
        <dbReference type="ARBA" id="ARBA00038218"/>
    </source>
</evidence>
<dbReference type="InterPro" id="IPR051562">
    <property type="entry name" value="Ascorbate-PTS_EIIC"/>
</dbReference>
<evidence type="ECO:0000256" key="1">
    <source>
        <dbReference type="ARBA" id="ARBA00004651"/>
    </source>
</evidence>
<keyword evidence="8 15" id="KW-1133">Transmembrane helix</keyword>
<comment type="similarity">
    <text evidence="11">Belongs to the UlaA family.</text>
</comment>
<dbReference type="RefSeq" id="WP_284305697.1">
    <property type="nucleotide sequence ID" value="NZ_BSUO01000001.1"/>
</dbReference>
<protein>
    <recommendedName>
        <fullName evidence="12">Ascorbate-specific PTS system EIIC component</fullName>
    </recommendedName>
    <alternativeName>
        <fullName evidence="13">Ascorbate-specific permease IIC component UlaA</fullName>
    </alternativeName>
</protein>
<feature type="transmembrane region" description="Helical" evidence="15">
    <location>
        <begin position="428"/>
        <end position="461"/>
    </location>
</feature>
<comment type="function">
    <text evidence="10">The phosphoenolpyruvate-dependent sugar phosphotransferase system (sugar PTS), a major carbohydrate active transport system, catalyzes the phosphorylation of incoming sugar substrates concomitantly with their translocation across the cell membrane. The enzyme II UlaABC PTS system is involved in ascorbate transport.</text>
</comment>
<evidence type="ECO:0000256" key="12">
    <source>
        <dbReference type="ARBA" id="ARBA00039702"/>
    </source>
</evidence>
<feature type="transmembrane region" description="Helical" evidence="15">
    <location>
        <begin position="151"/>
        <end position="171"/>
    </location>
</feature>
<feature type="region of interest" description="Disordered" evidence="14">
    <location>
        <begin position="477"/>
        <end position="525"/>
    </location>
</feature>
<feature type="compositionally biased region" description="Low complexity" evidence="14">
    <location>
        <begin position="492"/>
        <end position="503"/>
    </location>
</feature>
<evidence type="ECO:0000256" key="2">
    <source>
        <dbReference type="ARBA" id="ARBA00011738"/>
    </source>
</evidence>
<dbReference type="NCBIfam" id="NF009553">
    <property type="entry name" value="PRK12997.1-5"/>
    <property type="match status" value="1"/>
</dbReference>
<dbReference type="PANTHER" id="PTHR33843:SF4">
    <property type="entry name" value="ASCORBATE-SPECIFIC PTS SYSTEM EIIC COMPONENT"/>
    <property type="match status" value="1"/>
</dbReference>
<evidence type="ECO:0000256" key="15">
    <source>
        <dbReference type="SAM" id="Phobius"/>
    </source>
</evidence>
<evidence type="ECO:0000256" key="8">
    <source>
        <dbReference type="ARBA" id="ARBA00022989"/>
    </source>
</evidence>
<name>A0ABQ6IYK6_9MICO</name>
<evidence type="ECO:0000313" key="16">
    <source>
        <dbReference type="EMBL" id="GMA42257.1"/>
    </source>
</evidence>
<evidence type="ECO:0000313" key="17">
    <source>
        <dbReference type="Proteomes" id="UP001157126"/>
    </source>
</evidence>
<evidence type="ECO:0000256" key="9">
    <source>
        <dbReference type="ARBA" id="ARBA00023136"/>
    </source>
</evidence>
<feature type="transmembrane region" description="Helical" evidence="15">
    <location>
        <begin position="229"/>
        <end position="250"/>
    </location>
</feature>
<feature type="compositionally biased region" description="Pro residues" evidence="14">
    <location>
        <begin position="514"/>
        <end position="525"/>
    </location>
</feature>
<evidence type="ECO:0000256" key="6">
    <source>
        <dbReference type="ARBA" id="ARBA00022683"/>
    </source>
</evidence>
<dbReference type="PANTHER" id="PTHR33843">
    <property type="entry name" value="ASCORBATE-SPECIFIC PTS SYSTEM EIIC COMPONENT"/>
    <property type="match status" value="1"/>
</dbReference>
<dbReference type="Proteomes" id="UP001157126">
    <property type="component" value="Unassembled WGS sequence"/>
</dbReference>
<feature type="transmembrane region" description="Helical" evidence="15">
    <location>
        <begin position="389"/>
        <end position="408"/>
    </location>
</feature>
<evidence type="ECO:0000256" key="13">
    <source>
        <dbReference type="ARBA" id="ARBA00042859"/>
    </source>
</evidence>
<gene>
    <name evidence="16" type="primary">ulaA</name>
    <name evidence="16" type="ORF">GCM10025883_43020</name>
</gene>
<proteinExistence type="inferred from homology"/>
<keyword evidence="7 15" id="KW-0812">Transmembrane</keyword>
<feature type="transmembrane region" description="Helical" evidence="15">
    <location>
        <begin position="97"/>
        <end position="116"/>
    </location>
</feature>
<feature type="transmembrane region" description="Helical" evidence="15">
    <location>
        <begin position="359"/>
        <end position="382"/>
    </location>
</feature>
<comment type="caution">
    <text evidence="16">The sequence shown here is derived from an EMBL/GenBank/DDBJ whole genome shotgun (WGS) entry which is preliminary data.</text>
</comment>
<evidence type="ECO:0000256" key="3">
    <source>
        <dbReference type="ARBA" id="ARBA00022448"/>
    </source>
</evidence>
<feature type="transmembrane region" description="Helical" evidence="15">
    <location>
        <begin position="330"/>
        <end position="353"/>
    </location>
</feature>
<feature type="transmembrane region" description="Helical" evidence="15">
    <location>
        <begin position="48"/>
        <end position="77"/>
    </location>
</feature>
<comment type="subcellular location">
    <subcellularLocation>
        <location evidence="1">Cell membrane</location>
        <topology evidence="1">Multi-pass membrane protein</topology>
    </subcellularLocation>
</comment>
<dbReference type="InterPro" id="IPR004703">
    <property type="entry name" value="PTS_sugar-sp_permease"/>
</dbReference>
<keyword evidence="4" id="KW-1003">Cell membrane</keyword>
<evidence type="ECO:0000256" key="5">
    <source>
        <dbReference type="ARBA" id="ARBA00022597"/>
    </source>
</evidence>
<evidence type="ECO:0000256" key="7">
    <source>
        <dbReference type="ARBA" id="ARBA00022692"/>
    </source>
</evidence>
<dbReference type="Pfam" id="PF03611">
    <property type="entry name" value="EIIC-GAT"/>
    <property type="match status" value="1"/>
</dbReference>
<sequence length="525" mass="53344">MNPLVSVAQFLVNEILAVPAFLIGIITAIGLAALGRPVGQVAGSATKAVLGFLLIGAGANLVVASLEPLGVMIQGALGAQGVVPTNEAIVGIAQERFGAQVSWLMILGFVVALLLARFTPLRYVFLTGHHLLFMSTLITVVMMSAGMPSALAVGLGALLLGILMVSLPALAHPWTRKITGDDSIAIGHFGTAGYIAAGVAGRLVGGKGTSPSTEDVRVPESLRFLRDSMVATALSMVLMYLAVAVAFLLRAGQETAFTAFPDGASGVGNYLMQAVTQGLQFGISVAVILFGVRTILGELVPAFQGIANKVVPGAIPALDAPIVFPYAQNAVLIGFIASFTGGLVGLLTLGLWFGPAFGLALILPGLVPHFFTGGAAGVYGNATGGRRGAVAGGFVNGLLITYLPAMLMKVMGEFGAENTTFGDTDFGWFGVLLGYGARLGVVPGAVVAVAMGLVLLVVAILVQRRVVDTGWDPAPRRAGVAKSGLASGGTGTATAATSSGGTPRRTHPRVRPPEGAPTPPPPPAG</sequence>
<dbReference type="NCBIfam" id="NF006920">
    <property type="entry name" value="PRK09410.1-2"/>
    <property type="match status" value="1"/>
</dbReference>
<accession>A0ABQ6IYK6</accession>
<evidence type="ECO:0000256" key="4">
    <source>
        <dbReference type="ARBA" id="ARBA00022475"/>
    </source>
</evidence>
<evidence type="ECO:0000256" key="14">
    <source>
        <dbReference type="SAM" id="MobiDB-lite"/>
    </source>
</evidence>
<keyword evidence="9 15" id="KW-0472">Membrane</keyword>
<keyword evidence="17" id="KW-1185">Reference proteome</keyword>
<keyword evidence="3" id="KW-0813">Transport</keyword>
<evidence type="ECO:0000256" key="10">
    <source>
        <dbReference type="ARBA" id="ARBA00037387"/>
    </source>
</evidence>
<feature type="transmembrane region" description="Helical" evidence="15">
    <location>
        <begin position="15"/>
        <end position="36"/>
    </location>
</feature>
<keyword evidence="5" id="KW-0762">Sugar transport</keyword>
<keyword evidence="6" id="KW-0598">Phosphotransferase system</keyword>